<dbReference type="PANTHER" id="PTHR10380:SF173">
    <property type="entry name" value="CUTICULAR PROTEIN 47EF, ISOFORM C-RELATED"/>
    <property type="match status" value="1"/>
</dbReference>
<evidence type="ECO:0000313" key="5">
    <source>
        <dbReference type="EMBL" id="GFY46438.1"/>
    </source>
</evidence>
<reference evidence="5" key="1">
    <citation type="submission" date="2020-08" db="EMBL/GenBank/DDBJ databases">
        <title>Multicomponent nature underlies the extraordinary mechanical properties of spider dragline silk.</title>
        <authorList>
            <person name="Kono N."/>
            <person name="Nakamura H."/>
            <person name="Mori M."/>
            <person name="Yoshida Y."/>
            <person name="Ohtoshi R."/>
            <person name="Malay A.D."/>
            <person name="Moran D.A.P."/>
            <person name="Tomita M."/>
            <person name="Numata K."/>
            <person name="Arakawa K."/>
        </authorList>
    </citation>
    <scope>NUCLEOTIDE SEQUENCE</scope>
</reference>
<name>A0A8X6X3U2_9ARAC</name>
<organism evidence="5 6">
    <name type="scientific">Trichonephila inaurata madagascariensis</name>
    <dbReference type="NCBI Taxonomy" id="2747483"/>
    <lineage>
        <taxon>Eukaryota</taxon>
        <taxon>Metazoa</taxon>
        <taxon>Ecdysozoa</taxon>
        <taxon>Arthropoda</taxon>
        <taxon>Chelicerata</taxon>
        <taxon>Arachnida</taxon>
        <taxon>Araneae</taxon>
        <taxon>Araneomorphae</taxon>
        <taxon>Entelegynae</taxon>
        <taxon>Araneoidea</taxon>
        <taxon>Nephilidae</taxon>
        <taxon>Trichonephila</taxon>
        <taxon>Trichonephila inaurata</taxon>
    </lineage>
</organism>
<evidence type="ECO:0000256" key="4">
    <source>
        <dbReference type="SAM" id="SignalP"/>
    </source>
</evidence>
<evidence type="ECO:0000256" key="1">
    <source>
        <dbReference type="ARBA" id="ARBA00022460"/>
    </source>
</evidence>
<dbReference type="GO" id="GO:0062129">
    <property type="term" value="C:chitin-based extracellular matrix"/>
    <property type="evidence" value="ECO:0007669"/>
    <property type="project" value="TreeGrafter"/>
</dbReference>
<keyword evidence="1 2" id="KW-0193">Cuticle</keyword>
<feature type="transmembrane region" description="Helical" evidence="3">
    <location>
        <begin position="194"/>
        <end position="213"/>
    </location>
</feature>
<dbReference type="AlphaFoldDB" id="A0A8X6X3U2"/>
<comment type="caution">
    <text evidence="5">The sequence shown here is derived from an EMBL/GenBank/DDBJ whole genome shotgun (WGS) entry which is preliminary data.</text>
</comment>
<dbReference type="InterPro" id="IPR050468">
    <property type="entry name" value="Cuticle_Struct_Prot"/>
</dbReference>
<keyword evidence="6" id="KW-1185">Reference proteome</keyword>
<keyword evidence="3" id="KW-1133">Transmembrane helix</keyword>
<dbReference type="Proteomes" id="UP000886998">
    <property type="component" value="Unassembled WGS sequence"/>
</dbReference>
<dbReference type="EMBL" id="BMAV01005400">
    <property type="protein sequence ID" value="GFY46438.1"/>
    <property type="molecule type" value="Genomic_DNA"/>
</dbReference>
<protein>
    <submittedName>
        <fullName evidence="5">Cuticle protein 16.8</fullName>
    </submittedName>
</protein>
<accession>A0A8X6X3U2</accession>
<keyword evidence="3" id="KW-0472">Membrane</keyword>
<proteinExistence type="predicted"/>
<dbReference type="GO" id="GO:0008010">
    <property type="term" value="F:structural constituent of chitin-based larval cuticle"/>
    <property type="evidence" value="ECO:0007669"/>
    <property type="project" value="TreeGrafter"/>
</dbReference>
<dbReference type="InterPro" id="IPR000618">
    <property type="entry name" value="Insect_cuticle"/>
</dbReference>
<sequence length="274" mass="28927">MISQAIVLAALAVTAFASLHEPIHHHAPQPYKFGYSIKDHHGEQHREESGDGGHAVRGSYGFTDARGIRRQVHYVADHGGFRAEVKTNEPGTANQNPAAVHLISDAPYAHGGYAGAAGLGYGGLGYAGYGSLGNAGYGGLGNAGYGGLRYAGYGGYGLGYGGNGLGILGGLGYARYGNAYRNIVTELREPKKDVLYYFAFRLSIANTLIYVLLKKPSPTPSLAEDENDEPPPKRRVTTCIPHQAAHINEARHMPEIVLGIGIIGVGAGMRSARA</sequence>
<feature type="chain" id="PRO_5036446394" evidence="4">
    <location>
        <begin position="18"/>
        <end position="274"/>
    </location>
</feature>
<dbReference type="OrthoDB" id="6433554at2759"/>
<evidence type="ECO:0000313" key="6">
    <source>
        <dbReference type="Proteomes" id="UP000886998"/>
    </source>
</evidence>
<keyword evidence="3" id="KW-0812">Transmembrane</keyword>
<evidence type="ECO:0000256" key="2">
    <source>
        <dbReference type="PROSITE-ProRule" id="PRU00497"/>
    </source>
</evidence>
<dbReference type="Pfam" id="PF00379">
    <property type="entry name" value="Chitin_bind_4"/>
    <property type="match status" value="1"/>
</dbReference>
<dbReference type="PROSITE" id="PS51155">
    <property type="entry name" value="CHIT_BIND_RR_2"/>
    <property type="match status" value="1"/>
</dbReference>
<evidence type="ECO:0000256" key="3">
    <source>
        <dbReference type="SAM" id="Phobius"/>
    </source>
</evidence>
<keyword evidence="4" id="KW-0732">Signal</keyword>
<gene>
    <name evidence="5" type="primary">NCL1_42346</name>
    <name evidence="5" type="ORF">TNIN_97251</name>
</gene>
<feature type="signal peptide" evidence="4">
    <location>
        <begin position="1"/>
        <end position="17"/>
    </location>
</feature>
<dbReference type="PANTHER" id="PTHR10380">
    <property type="entry name" value="CUTICLE PROTEIN"/>
    <property type="match status" value="1"/>
</dbReference>